<protein>
    <submittedName>
        <fullName evidence="1">Uncharacterized protein</fullName>
    </submittedName>
</protein>
<gene>
    <name evidence="1" type="ORF">Vadar_008282</name>
</gene>
<sequence length="201" mass="21653">MASVSSNRTVREATYPPRPPPEDRLVIISVIFKPSNGLGYGYGYGYGYGGGVYGAGGCGGAGLSKGDFCALDGRSVQRKFKEVSWTKPKPKPGCFKLNTDGASKGNPEASSCGGIIRDSEGKWIYGFHRDMGFASSLKAELWALRDGLVIATHVGFLENKLEAEVDATAVLKLIDDRDHDNIHGDLKKVVQIGGYFWKNSV</sequence>
<comment type="caution">
    <text evidence="1">The sequence shown here is derived from an EMBL/GenBank/DDBJ whole genome shotgun (WGS) entry which is preliminary data.</text>
</comment>
<proteinExistence type="predicted"/>
<evidence type="ECO:0000313" key="1">
    <source>
        <dbReference type="EMBL" id="KAH7842706.1"/>
    </source>
</evidence>
<name>A0ACB7XP41_9ERIC</name>
<reference evidence="1 2" key="1">
    <citation type="journal article" date="2021" name="Hortic Res">
        <title>High-quality reference genome and annotation aids understanding of berry development for evergreen blueberry (Vaccinium darrowii).</title>
        <authorList>
            <person name="Yu J."/>
            <person name="Hulse-Kemp A.M."/>
            <person name="Babiker E."/>
            <person name="Staton M."/>
        </authorList>
    </citation>
    <scope>NUCLEOTIDE SEQUENCE [LARGE SCALE GENOMIC DNA]</scope>
    <source>
        <strain evidence="2">cv. NJ 8807/NJ 8810</strain>
        <tissue evidence="1">Young leaf</tissue>
    </source>
</reference>
<evidence type="ECO:0000313" key="2">
    <source>
        <dbReference type="Proteomes" id="UP000828048"/>
    </source>
</evidence>
<organism evidence="1 2">
    <name type="scientific">Vaccinium darrowii</name>
    <dbReference type="NCBI Taxonomy" id="229202"/>
    <lineage>
        <taxon>Eukaryota</taxon>
        <taxon>Viridiplantae</taxon>
        <taxon>Streptophyta</taxon>
        <taxon>Embryophyta</taxon>
        <taxon>Tracheophyta</taxon>
        <taxon>Spermatophyta</taxon>
        <taxon>Magnoliopsida</taxon>
        <taxon>eudicotyledons</taxon>
        <taxon>Gunneridae</taxon>
        <taxon>Pentapetalae</taxon>
        <taxon>asterids</taxon>
        <taxon>Ericales</taxon>
        <taxon>Ericaceae</taxon>
        <taxon>Vaccinioideae</taxon>
        <taxon>Vaccinieae</taxon>
        <taxon>Vaccinium</taxon>
    </lineage>
</organism>
<keyword evidence="2" id="KW-1185">Reference proteome</keyword>
<accession>A0ACB7XP41</accession>
<dbReference type="EMBL" id="CM037151">
    <property type="protein sequence ID" value="KAH7842706.1"/>
    <property type="molecule type" value="Genomic_DNA"/>
</dbReference>
<dbReference type="Proteomes" id="UP000828048">
    <property type="component" value="Chromosome 1"/>
</dbReference>